<evidence type="ECO:0000313" key="1">
    <source>
        <dbReference type="EMBL" id="CAK9326830.1"/>
    </source>
</evidence>
<accession>A0ABP0Z4W4</accession>
<name>A0ABP0Z4W4_9ROSI</name>
<reference evidence="1 2" key="1">
    <citation type="submission" date="2024-03" db="EMBL/GenBank/DDBJ databases">
        <authorList>
            <person name="Gkanogiannis A."/>
            <person name="Becerra Lopez-Lavalle L."/>
        </authorList>
    </citation>
    <scope>NUCLEOTIDE SEQUENCE [LARGE SCALE GENOMIC DNA]</scope>
</reference>
<proteinExistence type="predicted"/>
<dbReference type="Proteomes" id="UP001642487">
    <property type="component" value="Chromosome 7"/>
</dbReference>
<organism evidence="1 2">
    <name type="scientific">Citrullus colocynthis</name>
    <name type="common">colocynth</name>
    <dbReference type="NCBI Taxonomy" id="252529"/>
    <lineage>
        <taxon>Eukaryota</taxon>
        <taxon>Viridiplantae</taxon>
        <taxon>Streptophyta</taxon>
        <taxon>Embryophyta</taxon>
        <taxon>Tracheophyta</taxon>
        <taxon>Spermatophyta</taxon>
        <taxon>Magnoliopsida</taxon>
        <taxon>eudicotyledons</taxon>
        <taxon>Gunneridae</taxon>
        <taxon>Pentapetalae</taxon>
        <taxon>rosids</taxon>
        <taxon>fabids</taxon>
        <taxon>Cucurbitales</taxon>
        <taxon>Cucurbitaceae</taxon>
        <taxon>Benincaseae</taxon>
        <taxon>Citrullus</taxon>
    </lineage>
</organism>
<sequence>MDDPTYYATLRGYQEKGNPFSSKLYSQVIAIQISPLLQLPVPTDLRPDPSTYSASTLSLVERRRRVLLPREIFSAAASIGGDSTFCDGSDDAFWHLNDFWRSRTTRTHSNTIQRGPQSFLVRFRRYTLLNLINGL</sequence>
<protein>
    <submittedName>
        <fullName evidence="1">Uncharacterized protein</fullName>
    </submittedName>
</protein>
<dbReference type="EMBL" id="OZ021741">
    <property type="protein sequence ID" value="CAK9326830.1"/>
    <property type="molecule type" value="Genomic_DNA"/>
</dbReference>
<gene>
    <name evidence="1" type="ORF">CITCOLO1_LOCUS19191</name>
</gene>
<keyword evidence="2" id="KW-1185">Reference proteome</keyword>
<evidence type="ECO:0000313" key="2">
    <source>
        <dbReference type="Proteomes" id="UP001642487"/>
    </source>
</evidence>